<keyword evidence="1" id="KW-0378">Hydrolase</keyword>
<proteinExistence type="predicted"/>
<comment type="caution">
    <text evidence="1">The sequence shown here is derived from an EMBL/GenBank/DDBJ whole genome shotgun (WGS) entry which is preliminary data.</text>
</comment>
<sequence>MVSTVLDVEDTLAQLSLADKIKLLTGKGFWRTSPIPSRDTTKSVEPKEPLVPSLMFSDGPNGVRGKFFDGFSSSCFPCSSGLGSSFDKDLAAEVGDALGKESRTRGVHILLGPTVNTQRSPLGGRSYESYSEDPHLNGTIAAEYIKGLQGTNVSACIKHFVANDQEFQRFSVSSEVSERALREIYLKPFQIAIRDAKPWSLMTSYNLINGVHASDNKWLLDDILRKEWSWDGLVTSDWTGTCTTVQAIKAGLDLEMPGPTAKRGKAIARALTCRKLRIEDINSCVRRVLDAVRRAQQSGIPFEPIEEKSKQAPTSANLLRKACADTIVLLKNQTRKPKDKNESSKKKLLPLGSDTKKIAVIGPNAAEAIISGGGSASLRPTYVVSPLQGIADGAKLIGSGIEVVYTVGVNDAEKHLSPVDPYIISPGSSKSTSTIKDKLRKHMIGRAVTGVENIATFESWDTAPTDDWMATNPDFSKEVSDADHKTDSYTAACFLLDEDEENFPEHCWSRFTTVFIPDEDGDWTFDLFFIFCTGNLFIDKNLVIDLSTDPQLGTEFYGMGTKEVKTPPFSMKKGQKYNIELRMCTKDFVSQAPPITSRGGLKLGATKKPNAVEDEIKRAVDLAKTVDVVVLVVGLNGDWESEGFDRNDLKLPGSTDKLVEAVIAANPHTIVVNQSGAPVEMPWIDKLEHGAVLQAFYGGNEVGNGIADVLFGRVNPSAKLSITFPKRLEDSPSYPSYSFRSQETGKVLYNEGIFVGYRGYEIKGVKPLFPFGYGLSYTTFEYSNLVLSTISTEGQFTATFIIKNSGEVSGREVAQLYVSDPVSSLPRPKKELHGFIKVSLEPGQSKSFSISLDKYALSFFDEQAGKWVAEAGTFEVAVGGSSDDLPLKGTVQLMRGFTWLGL</sequence>
<organism evidence="1 2">
    <name type="scientific">Irpex rosettiformis</name>
    <dbReference type="NCBI Taxonomy" id="378272"/>
    <lineage>
        <taxon>Eukaryota</taxon>
        <taxon>Fungi</taxon>
        <taxon>Dikarya</taxon>
        <taxon>Basidiomycota</taxon>
        <taxon>Agaricomycotina</taxon>
        <taxon>Agaricomycetes</taxon>
        <taxon>Polyporales</taxon>
        <taxon>Irpicaceae</taxon>
        <taxon>Irpex</taxon>
    </lineage>
</organism>
<name>A0ACB8UD61_9APHY</name>
<evidence type="ECO:0000313" key="1">
    <source>
        <dbReference type="EMBL" id="KAI0092179.1"/>
    </source>
</evidence>
<protein>
    <submittedName>
        <fullName evidence="1">Glycoside hydrolase family 3 protein</fullName>
    </submittedName>
</protein>
<gene>
    <name evidence="1" type="ORF">BDY19DRAFT_928725</name>
</gene>
<keyword evidence="2" id="KW-1185">Reference proteome</keyword>
<reference evidence="1" key="1">
    <citation type="journal article" date="2021" name="Environ. Microbiol.">
        <title>Gene family expansions and transcriptome signatures uncover fungal adaptations to wood decay.</title>
        <authorList>
            <person name="Hage H."/>
            <person name="Miyauchi S."/>
            <person name="Viragh M."/>
            <person name="Drula E."/>
            <person name="Min B."/>
            <person name="Chaduli D."/>
            <person name="Navarro D."/>
            <person name="Favel A."/>
            <person name="Norest M."/>
            <person name="Lesage-Meessen L."/>
            <person name="Balint B."/>
            <person name="Merenyi Z."/>
            <person name="de Eugenio L."/>
            <person name="Morin E."/>
            <person name="Martinez A.T."/>
            <person name="Baldrian P."/>
            <person name="Stursova M."/>
            <person name="Martinez M.J."/>
            <person name="Novotny C."/>
            <person name="Magnuson J.K."/>
            <person name="Spatafora J.W."/>
            <person name="Maurice S."/>
            <person name="Pangilinan J."/>
            <person name="Andreopoulos W."/>
            <person name="LaButti K."/>
            <person name="Hundley H."/>
            <person name="Na H."/>
            <person name="Kuo A."/>
            <person name="Barry K."/>
            <person name="Lipzen A."/>
            <person name="Henrissat B."/>
            <person name="Riley R."/>
            <person name="Ahrendt S."/>
            <person name="Nagy L.G."/>
            <person name="Grigoriev I.V."/>
            <person name="Martin F."/>
            <person name="Rosso M.N."/>
        </authorList>
    </citation>
    <scope>NUCLEOTIDE SEQUENCE</scope>
    <source>
        <strain evidence="1">CBS 384.51</strain>
    </source>
</reference>
<accession>A0ACB8UD61</accession>
<evidence type="ECO:0000313" key="2">
    <source>
        <dbReference type="Proteomes" id="UP001055072"/>
    </source>
</evidence>
<dbReference type="Proteomes" id="UP001055072">
    <property type="component" value="Unassembled WGS sequence"/>
</dbReference>
<dbReference type="EMBL" id="MU274904">
    <property type="protein sequence ID" value="KAI0092179.1"/>
    <property type="molecule type" value="Genomic_DNA"/>
</dbReference>